<evidence type="ECO:0000313" key="2">
    <source>
        <dbReference type="Proteomes" id="UP000472277"/>
    </source>
</evidence>
<accession>A0A674BZN1</accession>
<dbReference type="AlphaFoldDB" id="A0A674BZN1"/>
<name>A0A674BZN1_SALTR</name>
<dbReference type="InParanoid" id="A0A674BZN1"/>
<dbReference type="InterPro" id="IPR011049">
    <property type="entry name" value="Serralysin-like_metalloprot_C"/>
</dbReference>
<protein>
    <submittedName>
        <fullName evidence="1">Uncharacterized protein</fullName>
    </submittedName>
</protein>
<reference evidence="1" key="2">
    <citation type="submission" date="2025-09" db="UniProtKB">
        <authorList>
            <consortium name="Ensembl"/>
        </authorList>
    </citation>
    <scope>IDENTIFICATION</scope>
</reference>
<dbReference type="Pfam" id="PF21300">
    <property type="entry name" value="LbR_Ice_bind"/>
    <property type="match status" value="1"/>
</dbReference>
<dbReference type="InterPro" id="IPR048518">
    <property type="entry name" value="IBP_b_roll"/>
</dbReference>
<dbReference type="GeneTree" id="ENSGT01110000268713"/>
<dbReference type="SUPFAM" id="SSF101967">
    <property type="entry name" value="Adhesin YadA, collagen-binding domain"/>
    <property type="match status" value="1"/>
</dbReference>
<dbReference type="Ensembl" id="ENSSTUT00000081728.1">
    <property type="protein sequence ID" value="ENSSTUP00000076762.1"/>
    <property type="gene ID" value="ENSSTUG00000033821.1"/>
</dbReference>
<dbReference type="Proteomes" id="UP000472277">
    <property type="component" value="Chromosome 9"/>
</dbReference>
<proteinExistence type="predicted"/>
<evidence type="ECO:0000313" key="1">
    <source>
        <dbReference type="Ensembl" id="ENSSTUP00000076762.1"/>
    </source>
</evidence>
<organism evidence="1 2">
    <name type="scientific">Salmo trutta</name>
    <name type="common">Brown trout</name>
    <dbReference type="NCBI Taxonomy" id="8032"/>
    <lineage>
        <taxon>Eukaryota</taxon>
        <taxon>Metazoa</taxon>
        <taxon>Chordata</taxon>
        <taxon>Craniata</taxon>
        <taxon>Vertebrata</taxon>
        <taxon>Euteleostomi</taxon>
        <taxon>Actinopterygii</taxon>
        <taxon>Neopterygii</taxon>
        <taxon>Teleostei</taxon>
        <taxon>Protacanthopterygii</taxon>
        <taxon>Salmoniformes</taxon>
        <taxon>Salmonidae</taxon>
        <taxon>Salmoninae</taxon>
        <taxon>Salmo</taxon>
    </lineage>
</organism>
<reference evidence="1" key="1">
    <citation type="submission" date="2025-08" db="UniProtKB">
        <authorList>
            <consortium name="Ensembl"/>
        </authorList>
    </citation>
    <scope>IDENTIFICATION</scope>
</reference>
<keyword evidence="2" id="KW-1185">Reference proteome</keyword>
<sequence length="174" mass="18730">MSSDEVIMSCNEVIMGCDEVIMGCDEVIMGCEEVIMGCDEVIMGCEEAIMSCDEVIMGCDEVIMGCDKVIMGCDEVIMGCDEVIMGCEEVISSDTVSRGLCRSKESVTSAPALPPWPLEGARLPSIVHSCHHHYAHLPSPHHAHQRLLDSPDSITSTILFKQPCFEGGSCQASG</sequence>